<sequence>MGRHGICNDKLQKLNVNWIANHNRITINWLTYKTTKLIQFCGSVKRVNEANLHGLWKPQIPNRQCLYSNMRADDSRCPTVKFGTFKLKSSIFFNSISVFEHMKVQEAKILDIYT</sequence>
<name>A0A6N2NHX2_SALVM</name>
<organism evidence="1">
    <name type="scientific">Salix viminalis</name>
    <name type="common">Common osier</name>
    <name type="synonym">Basket willow</name>
    <dbReference type="NCBI Taxonomy" id="40686"/>
    <lineage>
        <taxon>Eukaryota</taxon>
        <taxon>Viridiplantae</taxon>
        <taxon>Streptophyta</taxon>
        <taxon>Embryophyta</taxon>
        <taxon>Tracheophyta</taxon>
        <taxon>Spermatophyta</taxon>
        <taxon>Magnoliopsida</taxon>
        <taxon>eudicotyledons</taxon>
        <taxon>Gunneridae</taxon>
        <taxon>Pentapetalae</taxon>
        <taxon>rosids</taxon>
        <taxon>fabids</taxon>
        <taxon>Malpighiales</taxon>
        <taxon>Salicaceae</taxon>
        <taxon>Saliceae</taxon>
        <taxon>Salix</taxon>
    </lineage>
</organism>
<gene>
    <name evidence="1" type="ORF">SVIM_LOCUS509541</name>
</gene>
<dbReference type="AlphaFoldDB" id="A0A6N2NHX2"/>
<protein>
    <submittedName>
        <fullName evidence="1">Uncharacterized protein</fullName>
    </submittedName>
</protein>
<accession>A0A6N2NHX2</accession>
<proteinExistence type="predicted"/>
<evidence type="ECO:0000313" key="1">
    <source>
        <dbReference type="EMBL" id="VFU66017.1"/>
    </source>
</evidence>
<reference evidence="1" key="1">
    <citation type="submission" date="2019-03" db="EMBL/GenBank/DDBJ databases">
        <authorList>
            <person name="Mank J."/>
            <person name="Almeida P."/>
        </authorList>
    </citation>
    <scope>NUCLEOTIDE SEQUENCE</scope>
    <source>
        <strain evidence="1">78183</strain>
    </source>
</reference>
<dbReference type="EMBL" id="CAADRP010002318">
    <property type="protein sequence ID" value="VFU66017.1"/>
    <property type="molecule type" value="Genomic_DNA"/>
</dbReference>